<evidence type="ECO:0000256" key="4">
    <source>
        <dbReference type="ARBA" id="ARBA00011967"/>
    </source>
</evidence>
<comment type="caution">
    <text evidence="15">The sequence shown here is derived from an EMBL/GenBank/DDBJ whole genome shotgun (WGS) entry which is preliminary data.</text>
</comment>
<keyword evidence="10 14" id="KW-1133">Transmembrane helix</keyword>
<gene>
    <name evidence="15" type="ORF">QQF64_035675</name>
</gene>
<sequence length="383" mass="44040">MERFEVYIFTALCSVNFLISCLLFSKITREQRDPYMDEIFHVPQAQKYCEGKFNEWDPMITTLPGLYLVSVGLIKPVVWLADLKGSVVCSTAMLRFINLLFNSGNLYIIYLIICRLHMKDKSRSATRRMFSALALSTFPVLYFFTFLYYTDAGSTFFTLFMYLMALYGCHKAAALLGICAILFRQTNIIWVAFCAGTVVAQKMDESWRNESKKRDEKSPSQVPLTISGAMKVVRFLLEFLKTPNNIKAVVLSTWPYITVALVFVAFVVLNDGIVVGDRSSHEAFPGYVFAAWNFLDTLRSKSLFWLLVFSTCLVAATVPQKLLEFRYFILPYLLYRVHIPVPSLPRLLLEFGLYTAVNAATVYIFIYKTFQWPDNTAAQRFMW</sequence>
<dbReference type="InterPro" id="IPR016900">
    <property type="entry name" value="Alg10"/>
</dbReference>
<dbReference type="PANTHER" id="PTHR12989">
    <property type="entry name" value="ALPHA-1,2-GLUCOSYLTRANSFERASE ALG10"/>
    <property type="match status" value="1"/>
</dbReference>
<evidence type="ECO:0000256" key="5">
    <source>
        <dbReference type="ARBA" id="ARBA00018512"/>
    </source>
</evidence>
<dbReference type="Proteomes" id="UP001558613">
    <property type="component" value="Unassembled WGS sequence"/>
</dbReference>
<evidence type="ECO:0000256" key="10">
    <source>
        <dbReference type="ARBA" id="ARBA00022989"/>
    </source>
</evidence>
<evidence type="ECO:0000256" key="7">
    <source>
        <dbReference type="ARBA" id="ARBA00022679"/>
    </source>
</evidence>
<organism evidence="15 16">
    <name type="scientific">Cirrhinus molitorella</name>
    <name type="common">mud carp</name>
    <dbReference type="NCBI Taxonomy" id="172907"/>
    <lineage>
        <taxon>Eukaryota</taxon>
        <taxon>Metazoa</taxon>
        <taxon>Chordata</taxon>
        <taxon>Craniata</taxon>
        <taxon>Vertebrata</taxon>
        <taxon>Euteleostomi</taxon>
        <taxon>Actinopterygii</taxon>
        <taxon>Neopterygii</taxon>
        <taxon>Teleostei</taxon>
        <taxon>Ostariophysi</taxon>
        <taxon>Cypriniformes</taxon>
        <taxon>Cyprinidae</taxon>
        <taxon>Labeoninae</taxon>
        <taxon>Labeonini</taxon>
        <taxon>Cirrhinus</taxon>
    </lineage>
</organism>
<feature type="transmembrane region" description="Helical" evidence="14">
    <location>
        <begin position="60"/>
        <end position="81"/>
    </location>
</feature>
<evidence type="ECO:0000256" key="12">
    <source>
        <dbReference type="ARBA" id="ARBA00044727"/>
    </source>
</evidence>
<accession>A0ABR3NGR7</accession>
<dbReference type="PROSITE" id="PS51257">
    <property type="entry name" value="PROKAR_LIPOPROTEIN"/>
    <property type="match status" value="1"/>
</dbReference>
<dbReference type="PIRSF" id="PIRSF028810">
    <property type="entry name" value="Alpha1_2_glucosyltferase_Alg10"/>
    <property type="match status" value="1"/>
</dbReference>
<evidence type="ECO:0000256" key="8">
    <source>
        <dbReference type="ARBA" id="ARBA00022692"/>
    </source>
</evidence>
<comment type="pathway">
    <text evidence="2">Protein modification; protein glycosylation.</text>
</comment>
<evidence type="ECO:0000256" key="1">
    <source>
        <dbReference type="ARBA" id="ARBA00004477"/>
    </source>
</evidence>
<keyword evidence="6" id="KW-0328">Glycosyltransferase</keyword>
<evidence type="ECO:0000313" key="15">
    <source>
        <dbReference type="EMBL" id="KAL1276052.1"/>
    </source>
</evidence>
<feature type="transmembrane region" description="Helical" evidence="14">
    <location>
        <begin position="93"/>
        <end position="118"/>
    </location>
</feature>
<feature type="transmembrane region" description="Helical" evidence="14">
    <location>
        <begin position="6"/>
        <end position="25"/>
    </location>
</feature>
<evidence type="ECO:0000256" key="14">
    <source>
        <dbReference type="SAM" id="Phobius"/>
    </source>
</evidence>
<evidence type="ECO:0000256" key="13">
    <source>
        <dbReference type="ARBA" id="ARBA00048064"/>
    </source>
</evidence>
<proteinExistence type="inferred from homology"/>
<keyword evidence="16" id="KW-1185">Reference proteome</keyword>
<feature type="transmembrane region" description="Helical" evidence="14">
    <location>
        <begin position="303"/>
        <end position="323"/>
    </location>
</feature>
<dbReference type="PANTHER" id="PTHR12989:SF10">
    <property type="entry name" value="DOL-P-GLC:GLC(2)MAN(9)GLCNAC(2)-PP-DOL ALPHA-1,2-GLUCOSYLTRANSFERASE-RELATED"/>
    <property type="match status" value="1"/>
</dbReference>
<evidence type="ECO:0000256" key="2">
    <source>
        <dbReference type="ARBA" id="ARBA00004922"/>
    </source>
</evidence>
<dbReference type="Pfam" id="PF04922">
    <property type="entry name" value="DIE2_ALG10"/>
    <property type="match status" value="2"/>
</dbReference>
<comment type="catalytic activity">
    <reaction evidence="13">
        <text>an alpha-D-Glc-(1-&gt;3)-alpha-D-Glc-(1-&gt;3)-alpha-D-Man-(1-&gt;2)-alpha-D-Man-(1-&gt;2)-alpha-D-Man-(1-&gt;3)-[alpha-D-Man-(1-&gt;2)-alpha-D-Man-(1-&gt;3)-[alpha-D-Man-(1-&gt;2)-alpha-D-Man-(1-&gt;6)]-alpha-D-Man-(1-&gt;6)]-beta-D-Man-(1-&gt;4)-beta-D-GlcNAc-(1-&gt;4)-alpha-D-GlcNAc-diphospho-di-trans,poly-cis-dolichol + a di-trans,poly-cis-dolichyl beta-D-glucosyl phosphate = a alpha-D-Glc-(1-&gt;2)-alpha-D-Glc-(1-&gt;3)-alpha-D-Glc-(1-&gt;3)-alpha-D-Man-(1-&gt;2)-alpha-D-Man-(1-&gt;2)-alpha-D-Man-(1-&gt;3)-[alpha-D-Man-(1-&gt;2)-alpha-D-Man-(1-&gt;3)-[alpha-D-Man-(1-&gt;2)-alpha-D-Man-(1-&gt;6)]-alpha-D-Man-(1-&gt;6)]-beta-D-Man-(1-&gt;4)-beta-D-GlcNAc-(1-&gt;4)-alpha-D-GlcNAc-diphospho-di-trans,poly-cis-dolichol + a di-trans,poly-cis-dolichyl phosphate + H(+)</text>
        <dbReference type="Rhea" id="RHEA:29543"/>
        <dbReference type="Rhea" id="RHEA-COMP:19498"/>
        <dbReference type="Rhea" id="RHEA-COMP:19502"/>
        <dbReference type="Rhea" id="RHEA-COMP:19512"/>
        <dbReference type="Rhea" id="RHEA-COMP:19522"/>
        <dbReference type="ChEBI" id="CHEBI:15378"/>
        <dbReference type="ChEBI" id="CHEBI:57525"/>
        <dbReference type="ChEBI" id="CHEBI:57683"/>
        <dbReference type="ChEBI" id="CHEBI:132522"/>
        <dbReference type="ChEBI" id="CHEBI:132523"/>
        <dbReference type="EC" id="2.4.1.256"/>
    </reaction>
    <physiologicalReaction direction="left-to-right" evidence="13">
        <dbReference type="Rhea" id="RHEA:29544"/>
    </physiologicalReaction>
</comment>
<comment type="subcellular location">
    <subcellularLocation>
        <location evidence="1">Endoplasmic reticulum membrane</location>
        <topology evidence="1">Multi-pass membrane protein</topology>
    </subcellularLocation>
</comment>
<keyword evidence="9" id="KW-0256">Endoplasmic reticulum</keyword>
<reference evidence="15 16" key="1">
    <citation type="submission" date="2023-09" db="EMBL/GenBank/DDBJ databases">
        <authorList>
            <person name="Wang M."/>
        </authorList>
    </citation>
    <scope>NUCLEOTIDE SEQUENCE [LARGE SCALE GENOMIC DNA]</scope>
    <source>
        <strain evidence="15">GT-2023</strain>
        <tissue evidence="15">Liver</tissue>
    </source>
</reference>
<evidence type="ECO:0000256" key="3">
    <source>
        <dbReference type="ARBA" id="ARBA00010600"/>
    </source>
</evidence>
<evidence type="ECO:0000256" key="6">
    <source>
        <dbReference type="ARBA" id="ARBA00022676"/>
    </source>
</evidence>
<comment type="similarity">
    <text evidence="3">Belongs to the ALG10 glucosyltransferase family.</text>
</comment>
<name>A0ABR3NGR7_9TELE</name>
<evidence type="ECO:0000256" key="9">
    <source>
        <dbReference type="ARBA" id="ARBA00022824"/>
    </source>
</evidence>
<evidence type="ECO:0000256" key="11">
    <source>
        <dbReference type="ARBA" id="ARBA00023136"/>
    </source>
</evidence>
<feature type="transmembrane region" description="Helical" evidence="14">
    <location>
        <begin position="344"/>
        <end position="366"/>
    </location>
</feature>
<keyword evidence="8 14" id="KW-0812">Transmembrane</keyword>
<dbReference type="EC" id="2.4.1.256" evidence="4"/>
<feature type="transmembrane region" description="Helical" evidence="14">
    <location>
        <begin position="156"/>
        <end position="183"/>
    </location>
</feature>
<keyword evidence="11 14" id="KW-0472">Membrane</keyword>
<dbReference type="EMBL" id="JAYMGO010000004">
    <property type="protein sequence ID" value="KAL1276052.1"/>
    <property type="molecule type" value="Genomic_DNA"/>
</dbReference>
<comment type="function">
    <text evidence="12">Dol-P-Glc:Glc(2)Man(9)GlcNAc(2)-PP-Dol alpha-1,2-glucosyltransferase that operates in the biosynthetic pathway of dolichol-linked oligosaccharides, the glycan precursors employed in protein asparagine (N)-glycosylation. The assembly of dolichol-linked oligosaccharides begins on the cytosolic side of the endoplasmic reticulum membrane and finishes in its lumen. The sequential addition of sugars to dolichol pyrophosphate produces dolichol-linked oligosaccharides containing fourteen sugars, including two GlcNAcs, nine mannoses and three glucoses. Once assembled, the oligosaccharide is transferred from the lipid to nascent proteins by oligosaccharyltransferases. In the lumen of the endoplasmic reticulum, adds the third and last glucose residue from dolichyl phosphate glucose (Dol-P-Glc) onto the lipid-linked oligosaccharide intermediate Glc(2)Man(9)GlcNAc(2)-PP-Dol to produce Glc(3)Man(9)GlcNAc(2)-PP-Dol.</text>
</comment>
<keyword evidence="7" id="KW-0808">Transferase</keyword>
<feature type="transmembrane region" description="Helical" evidence="14">
    <location>
        <begin position="248"/>
        <end position="269"/>
    </location>
</feature>
<protein>
    <recommendedName>
        <fullName evidence="5">Dol-P-Glc:Glc(2)Man(9)GlcNAc(2)-PP-Dol alpha-1,2-glucosyltransferase</fullName>
        <ecNumber evidence="4">2.4.1.256</ecNumber>
    </recommendedName>
</protein>
<evidence type="ECO:0000313" key="16">
    <source>
        <dbReference type="Proteomes" id="UP001558613"/>
    </source>
</evidence>
<feature type="transmembrane region" description="Helical" evidence="14">
    <location>
        <begin position="130"/>
        <end position="150"/>
    </location>
</feature>